<keyword evidence="2 5" id="KW-0812">Transmembrane</keyword>
<dbReference type="InterPro" id="IPR002035">
    <property type="entry name" value="VWF_A"/>
</dbReference>
<protein>
    <submittedName>
        <fullName evidence="7">VWFA superfamily protein</fullName>
    </submittedName>
</protein>
<keyword evidence="4 5" id="KW-0472">Membrane</keyword>
<feature type="transmembrane region" description="Helical" evidence="5">
    <location>
        <begin position="304"/>
        <end position="322"/>
    </location>
</feature>
<dbReference type="PANTHER" id="PTHR22550:SF5">
    <property type="entry name" value="LEUCINE ZIPPER PROTEIN 4"/>
    <property type="match status" value="1"/>
</dbReference>
<organism evidence="7 8">
    <name type="scientific">Citrifermentans bemidjiense (strain ATCC BAA-1014 / DSM 16622 / JCM 12645 / Bem)</name>
    <name type="common">Geobacter bemidjiensis</name>
    <dbReference type="NCBI Taxonomy" id="404380"/>
    <lineage>
        <taxon>Bacteria</taxon>
        <taxon>Pseudomonadati</taxon>
        <taxon>Thermodesulfobacteriota</taxon>
        <taxon>Desulfuromonadia</taxon>
        <taxon>Geobacterales</taxon>
        <taxon>Geobacteraceae</taxon>
        <taxon>Citrifermentans</taxon>
    </lineage>
</organism>
<gene>
    <name evidence="7" type="ordered locus">Gbem_1811</name>
</gene>
<dbReference type="SMART" id="SM00327">
    <property type="entry name" value="VWA"/>
    <property type="match status" value="1"/>
</dbReference>
<dbReference type="KEGG" id="gbm:Gbem_1811"/>
<evidence type="ECO:0000313" key="7">
    <source>
        <dbReference type="EMBL" id="ACH38827.1"/>
    </source>
</evidence>
<dbReference type="HOGENOM" id="CLU_024570_0_0_7"/>
<dbReference type="InterPro" id="IPR050768">
    <property type="entry name" value="UPF0353/GerABKA_families"/>
</dbReference>
<dbReference type="Proteomes" id="UP000008825">
    <property type="component" value="Chromosome"/>
</dbReference>
<dbReference type="Pfam" id="PF07584">
    <property type="entry name" value="BatA"/>
    <property type="match status" value="1"/>
</dbReference>
<accession>B5EAC1</accession>
<dbReference type="OrthoDB" id="6206554at2"/>
<keyword evidence="3 5" id="KW-1133">Transmembrane helix</keyword>
<sequence length="331" mass="35917">MRFHDPQLLFLLALLVPLFVWIRRSEGRRPALPLSAAFAGEPLPETLRSRLARLLPYLRLAVLALGIVALARPQAVARESQVQSRGMDLVLALDLSTSMLAEEQGREGRGENRLAAAKRVLSEFIGARKQDRIGLVAFAGRPYPAAPLTSDHQWLQGIVERLDTNSVEDGTALGDAILAGVNRLRQRPAEGRALILITDGRNNAGAEPQLAAQAAKALGIRVHAIGIGSRGSAVIPVPSPLGGTIYRRLDADLDAATLKGVAEITGGRYFEAGDATVLSRVFAEIDRLERTPVKEKVFFSYAELFRPLLAAALLLFLAEMLLRGGWLRRSC</sequence>
<dbReference type="InterPro" id="IPR036465">
    <property type="entry name" value="vWFA_dom_sf"/>
</dbReference>
<reference evidence="7 8" key="2">
    <citation type="journal article" date="2010" name="BMC Genomics">
        <title>The genome of Geobacter bemidjiensis, exemplar for the subsurface clade of Geobacter species that predominate in Fe(III)-reducing subsurface environments.</title>
        <authorList>
            <person name="Aklujkar M."/>
            <person name="Young N.D."/>
            <person name="Holmes D."/>
            <person name="Chavan M."/>
            <person name="Risso C."/>
            <person name="Kiss H.E."/>
            <person name="Han C.S."/>
            <person name="Land M.L."/>
            <person name="Lovley D.R."/>
        </authorList>
    </citation>
    <scope>NUCLEOTIDE SEQUENCE [LARGE SCALE GENOMIC DNA]</scope>
    <source>
        <strain evidence="8">ATCC BAA-1014 / DSM 16622 / JCM 12645 / Bem</strain>
    </source>
</reference>
<dbReference type="Pfam" id="PF13768">
    <property type="entry name" value="VWA_3"/>
    <property type="match status" value="1"/>
</dbReference>
<evidence type="ECO:0000313" key="8">
    <source>
        <dbReference type="Proteomes" id="UP000008825"/>
    </source>
</evidence>
<keyword evidence="8" id="KW-1185">Reference proteome</keyword>
<dbReference type="eggNOG" id="COG2304">
    <property type="taxonomic scope" value="Bacteria"/>
</dbReference>
<evidence type="ECO:0000256" key="5">
    <source>
        <dbReference type="SAM" id="Phobius"/>
    </source>
</evidence>
<dbReference type="Gene3D" id="3.40.50.410">
    <property type="entry name" value="von Willebrand factor, type A domain"/>
    <property type="match status" value="1"/>
</dbReference>
<dbReference type="Pfam" id="PF00092">
    <property type="entry name" value="VWA"/>
    <property type="match status" value="1"/>
</dbReference>
<reference evidence="7 8" key="1">
    <citation type="submission" date="2008-07" db="EMBL/GenBank/DDBJ databases">
        <title>Complete sequence of Geobacter bemidjiensis BEM.</title>
        <authorList>
            <consortium name="US DOE Joint Genome Institute"/>
            <person name="Lucas S."/>
            <person name="Copeland A."/>
            <person name="Lapidus A."/>
            <person name="Glavina del Rio T."/>
            <person name="Dalin E."/>
            <person name="Tice H."/>
            <person name="Bruce D."/>
            <person name="Goodwin L."/>
            <person name="Pitluck S."/>
            <person name="Kiss H."/>
            <person name="Brettin T."/>
            <person name="Detter J.C."/>
            <person name="Han C."/>
            <person name="Kuske C.R."/>
            <person name="Schmutz J."/>
            <person name="Larimer F."/>
            <person name="Land M."/>
            <person name="Hauser L."/>
            <person name="Kyrpides N."/>
            <person name="Lykidis A."/>
            <person name="Lovley D."/>
            <person name="Richardson P."/>
        </authorList>
    </citation>
    <scope>NUCLEOTIDE SEQUENCE [LARGE SCALE GENOMIC DNA]</scope>
    <source>
        <strain evidence="8">ATCC BAA-1014 / DSM 16622 / JCM 12645 / Bem</strain>
    </source>
</reference>
<evidence type="ECO:0000256" key="2">
    <source>
        <dbReference type="ARBA" id="ARBA00022692"/>
    </source>
</evidence>
<evidence type="ECO:0000259" key="6">
    <source>
        <dbReference type="PROSITE" id="PS50234"/>
    </source>
</evidence>
<dbReference type="PANTHER" id="PTHR22550">
    <property type="entry name" value="SPORE GERMINATION PROTEIN"/>
    <property type="match status" value="1"/>
</dbReference>
<dbReference type="PROSITE" id="PS50234">
    <property type="entry name" value="VWFA"/>
    <property type="match status" value="1"/>
</dbReference>
<dbReference type="SUPFAM" id="SSF53300">
    <property type="entry name" value="vWA-like"/>
    <property type="match status" value="1"/>
</dbReference>
<keyword evidence="1" id="KW-1003">Cell membrane</keyword>
<evidence type="ECO:0000256" key="3">
    <source>
        <dbReference type="ARBA" id="ARBA00022989"/>
    </source>
</evidence>
<feature type="domain" description="VWFA" evidence="6">
    <location>
        <begin position="88"/>
        <end position="285"/>
    </location>
</feature>
<evidence type="ECO:0000256" key="4">
    <source>
        <dbReference type="ARBA" id="ARBA00023136"/>
    </source>
</evidence>
<dbReference type="InterPro" id="IPR024163">
    <property type="entry name" value="Aerotolerance_reg_N"/>
</dbReference>
<dbReference type="AlphaFoldDB" id="B5EAC1"/>
<dbReference type="EMBL" id="CP001124">
    <property type="protein sequence ID" value="ACH38827.1"/>
    <property type="molecule type" value="Genomic_DNA"/>
</dbReference>
<name>B5EAC1_CITBB</name>
<evidence type="ECO:0000256" key="1">
    <source>
        <dbReference type="ARBA" id="ARBA00022475"/>
    </source>
</evidence>
<dbReference type="RefSeq" id="WP_012530246.1">
    <property type="nucleotide sequence ID" value="NC_011146.1"/>
</dbReference>
<dbReference type="STRING" id="404380.Gbem_1811"/>
<proteinExistence type="predicted"/>